<proteinExistence type="predicted"/>
<evidence type="ECO:0000313" key="1">
    <source>
        <dbReference type="EMBL" id="DAD80043.1"/>
    </source>
</evidence>
<accession>A0A8S5MDN6</accession>
<sequence>MLLFDEQPIVFDRTLAREIGDRHATVLQQVHYWIEVNRKKKNKEVYKDGYYWTYRSIKKWHEEEFDYLSFSTVRRTFDDLIEDGYLITGEYNKFGADRTKWYRVNKDKISKLYEKITNEKHLSNMTNANVQNEQMEKSKMSSSEMLKMSQPIQENNKRLNKENISSHQSNNNIIYVNQNEKVNELNDSKNINDKSFRKYNTQYFRDSFGYSRVSKNKQVEIDKWIKYAVDICLMPSDTKLYVGKMRVTAGEVAQRLSELRHEHIQYIFDRLSQVKYPTNHQKYILAVLYNAKEQYESSKSTFTGGNNMQGRYVMPMPDYLQERMNNMNNIGRKSKERIVTEEDEATYNALMQELHGKERSDV</sequence>
<name>A0A8S5MDN6_9CAUD</name>
<reference evidence="1" key="1">
    <citation type="journal article" date="2021" name="Proc. Natl. Acad. Sci. U.S.A.">
        <title>A Catalog of Tens of Thousands of Viruses from Human Metagenomes Reveals Hidden Associations with Chronic Diseases.</title>
        <authorList>
            <person name="Tisza M.J."/>
            <person name="Buck C.B."/>
        </authorList>
    </citation>
    <scope>NUCLEOTIDE SEQUENCE</scope>
    <source>
        <strain evidence="1">Cti6f5</strain>
    </source>
</reference>
<organism evidence="1">
    <name type="scientific">Siphoviridae sp. cti6f5</name>
    <dbReference type="NCBI Taxonomy" id="2826430"/>
    <lineage>
        <taxon>Viruses</taxon>
        <taxon>Duplodnaviria</taxon>
        <taxon>Heunggongvirae</taxon>
        <taxon>Uroviricota</taxon>
        <taxon>Caudoviricetes</taxon>
    </lineage>
</organism>
<evidence type="ECO:0008006" key="2">
    <source>
        <dbReference type="Google" id="ProtNLM"/>
    </source>
</evidence>
<protein>
    <recommendedName>
        <fullName evidence="2">Replication protein</fullName>
    </recommendedName>
</protein>
<dbReference type="EMBL" id="BK014878">
    <property type="protein sequence ID" value="DAD80043.1"/>
    <property type="molecule type" value="Genomic_DNA"/>
</dbReference>